<evidence type="ECO:0000313" key="1">
    <source>
        <dbReference type="EMBL" id="CAA9491539.1"/>
    </source>
</evidence>
<gene>
    <name evidence="1" type="ORF">AVDCRST_MAG67-1409</name>
</gene>
<dbReference type="EMBL" id="CADCVQ010000063">
    <property type="protein sequence ID" value="CAA9491539.1"/>
    <property type="molecule type" value="Genomic_DNA"/>
</dbReference>
<feature type="non-terminal residue" evidence="1">
    <location>
        <position position="1"/>
    </location>
</feature>
<proteinExistence type="predicted"/>
<accession>A0A6J4SBY5</accession>
<sequence>AVRRSLPPHIRRFGGDCRRVGRRGRHFGPCPLSRRIPAV</sequence>
<dbReference type="AlphaFoldDB" id="A0A6J4SBY5"/>
<name>A0A6J4SBY5_9ACTN</name>
<protein>
    <submittedName>
        <fullName evidence="1">Uncharacterized protein</fullName>
    </submittedName>
</protein>
<organism evidence="1">
    <name type="scientific">uncultured Solirubrobacteraceae bacterium</name>
    <dbReference type="NCBI Taxonomy" id="1162706"/>
    <lineage>
        <taxon>Bacteria</taxon>
        <taxon>Bacillati</taxon>
        <taxon>Actinomycetota</taxon>
        <taxon>Thermoleophilia</taxon>
        <taxon>Solirubrobacterales</taxon>
        <taxon>Solirubrobacteraceae</taxon>
        <taxon>environmental samples</taxon>
    </lineage>
</organism>
<reference evidence="1" key="1">
    <citation type="submission" date="2020-02" db="EMBL/GenBank/DDBJ databases">
        <authorList>
            <person name="Meier V. D."/>
        </authorList>
    </citation>
    <scope>NUCLEOTIDE SEQUENCE</scope>
    <source>
        <strain evidence="1">AVDCRST_MAG67</strain>
    </source>
</reference>
<feature type="non-terminal residue" evidence="1">
    <location>
        <position position="39"/>
    </location>
</feature>